<evidence type="ECO:0000313" key="2">
    <source>
        <dbReference type="Proteomes" id="UP001524642"/>
    </source>
</evidence>
<protein>
    <submittedName>
        <fullName evidence="1">Uncharacterized protein</fullName>
    </submittedName>
</protein>
<dbReference type="Proteomes" id="UP001524642">
    <property type="component" value="Unassembled WGS sequence"/>
</dbReference>
<reference evidence="1 2" key="1">
    <citation type="submission" date="2022-06" db="EMBL/GenBank/DDBJ databases">
        <title>Roseomonas CN29.</title>
        <authorList>
            <person name="Cheng Y."/>
            <person name="He X."/>
        </authorList>
    </citation>
    <scope>NUCLEOTIDE SEQUENCE [LARGE SCALE GENOMIC DNA]</scope>
    <source>
        <strain evidence="1 2">CN29</strain>
    </source>
</reference>
<proteinExistence type="predicted"/>
<sequence>MQQAESIQVAYRGEWFGDHAARLLTAMAPVLAWMRDHQAIRLTNGVVGYAMQLRAIASLATRRVFLAQAGGAGWISELPAREMPETLVYPLNAYLKELPGYDTTQNFEDQRCDEARRHHSMVLFLLLPFCSTGGRPT</sequence>
<evidence type="ECO:0000313" key="1">
    <source>
        <dbReference type="EMBL" id="MCR0984130.1"/>
    </source>
</evidence>
<comment type="caution">
    <text evidence="1">The sequence shown here is derived from an EMBL/GenBank/DDBJ whole genome shotgun (WGS) entry which is preliminary data.</text>
</comment>
<keyword evidence="2" id="KW-1185">Reference proteome</keyword>
<dbReference type="EMBL" id="JANJOU010000018">
    <property type="protein sequence ID" value="MCR0984130.1"/>
    <property type="molecule type" value="Genomic_DNA"/>
</dbReference>
<dbReference type="RefSeq" id="WP_257717787.1">
    <property type="nucleotide sequence ID" value="NZ_JANJOU010000018.1"/>
</dbReference>
<name>A0ABT1X7P6_9PROT</name>
<gene>
    <name evidence="1" type="ORF">NRP21_18910</name>
</gene>
<organism evidence="1 2">
    <name type="scientific">Roseomonas populi</name>
    <dbReference type="NCBI Taxonomy" id="3121582"/>
    <lineage>
        <taxon>Bacteria</taxon>
        <taxon>Pseudomonadati</taxon>
        <taxon>Pseudomonadota</taxon>
        <taxon>Alphaproteobacteria</taxon>
        <taxon>Acetobacterales</taxon>
        <taxon>Roseomonadaceae</taxon>
        <taxon>Roseomonas</taxon>
    </lineage>
</organism>
<accession>A0ABT1X7P6</accession>